<dbReference type="Gene3D" id="3.40.50.300">
    <property type="entry name" value="P-loop containing nucleotide triphosphate hydrolases"/>
    <property type="match status" value="1"/>
</dbReference>
<keyword evidence="1" id="KW-0378">Hydrolase</keyword>
<name>A0A9P6L966_9AGAM</name>
<keyword evidence="2" id="KW-1185">Reference proteome</keyword>
<dbReference type="OrthoDB" id="6513042at2759"/>
<reference evidence="1" key="2">
    <citation type="submission" date="2020-11" db="EMBL/GenBank/DDBJ databases">
        <authorList>
            <consortium name="DOE Joint Genome Institute"/>
            <person name="Kuo A."/>
            <person name="Miyauchi S."/>
            <person name="Kiss E."/>
            <person name="Drula E."/>
            <person name="Kohler A."/>
            <person name="Sanchez-Garcia M."/>
            <person name="Andreopoulos B."/>
            <person name="Barry K.W."/>
            <person name="Bonito G."/>
            <person name="Buee M."/>
            <person name="Carver A."/>
            <person name="Chen C."/>
            <person name="Cichocki N."/>
            <person name="Clum A."/>
            <person name="Culley D."/>
            <person name="Crous P.W."/>
            <person name="Fauchery L."/>
            <person name="Girlanda M."/>
            <person name="Hayes R."/>
            <person name="Keri Z."/>
            <person name="Labutti K."/>
            <person name="Lipzen A."/>
            <person name="Lombard V."/>
            <person name="Magnuson J."/>
            <person name="Maillard F."/>
            <person name="Morin E."/>
            <person name="Murat C."/>
            <person name="Nolan M."/>
            <person name="Ohm R."/>
            <person name="Pangilinan J."/>
            <person name="Pereira M."/>
            <person name="Perotto S."/>
            <person name="Peter M."/>
            <person name="Riley R."/>
            <person name="Sitrit Y."/>
            <person name="Stielow B."/>
            <person name="Szollosi G."/>
            <person name="Zifcakova L."/>
            <person name="Stursova M."/>
            <person name="Spatafora J.W."/>
            <person name="Tedersoo L."/>
            <person name="Vaario L.-M."/>
            <person name="Yamada A."/>
            <person name="Yan M."/>
            <person name="Wang P."/>
            <person name="Xu J."/>
            <person name="Bruns T."/>
            <person name="Baldrian P."/>
            <person name="Vilgalys R."/>
            <person name="Henrissat B."/>
            <person name="Grigoriev I.V."/>
            <person name="Hibbett D."/>
            <person name="Nagy L.G."/>
            <person name="Martin F.M."/>
        </authorList>
    </citation>
    <scope>NUCLEOTIDE SEQUENCE</scope>
    <source>
        <strain evidence="1">UH-Tt-Lm1</strain>
    </source>
</reference>
<sequence length="559" mass="62191">MTLSTPSMDPVTTIAQNFYKAPLPHITLEFVELASLTSKSVSRLVATLGEGTRLGIAASYGEKCVLETLAFSTAIRVLFIMVRGDTVGTSRQKKILREELLCNVSLEKHGFFMERIAASLYLDLGLYIRNAFDIASAGDKRGSMAAYKGVLVRAQTLLSLNERVVERTFAEQPFILSRIDDFALRAWACYIGVQAFPDSPGAIDTSAKNMEELRWMCKCVRDADRSDALKPHFTENDVSADFNINGGAVDLQCTRFKTRIRRSDNQHIRLKTDQGEFKGHVKNVSGRDVKVASHTQIASNAKIRSVVTIGKDELNGAGTTRAILILDAFRDGDALISSPFVRKIFFPDYPLHTLKWPKLPQTLPKINFTYRQLNASQKKAVEKCLSNEEEDRHVVIVGPPGTGKTTVIAAAVQSKVAEHPSNTVWVVAHSNVAVKNIAEKLVECGFLDFRLLVSKDFHHGWHEHLYEAISSRMIESGDFKHTTLDNERLVLGVRVMLCTISMLSTGRLMQCGFTKVVPVQTVIIDEASQIEVGDYLPILARYKTSLRKIVFIGDNKQRG</sequence>
<protein>
    <submittedName>
        <fullName evidence="1">P-loop containing nucleoside triphosphate hydrolase protein</fullName>
    </submittedName>
</protein>
<gene>
    <name evidence="1" type="ORF">BJ322DRAFT_729064</name>
</gene>
<dbReference type="SUPFAM" id="SSF52540">
    <property type="entry name" value="P-loop containing nucleoside triphosphate hydrolases"/>
    <property type="match status" value="1"/>
</dbReference>
<proteinExistence type="predicted"/>
<dbReference type="InterPro" id="IPR027417">
    <property type="entry name" value="P-loop_NTPase"/>
</dbReference>
<dbReference type="PANTHER" id="PTHR43788">
    <property type="entry name" value="DNA2/NAM7 HELICASE FAMILY MEMBER"/>
    <property type="match status" value="1"/>
</dbReference>
<accession>A0A9P6L966</accession>
<dbReference type="AlphaFoldDB" id="A0A9P6L966"/>
<dbReference type="Pfam" id="PF13604">
    <property type="entry name" value="AAA_30"/>
    <property type="match status" value="1"/>
</dbReference>
<dbReference type="PANTHER" id="PTHR43788:SF8">
    <property type="entry name" value="DNA-BINDING PROTEIN SMUBP-2"/>
    <property type="match status" value="1"/>
</dbReference>
<evidence type="ECO:0000313" key="1">
    <source>
        <dbReference type="EMBL" id="KAF9787501.1"/>
    </source>
</evidence>
<evidence type="ECO:0000313" key="2">
    <source>
        <dbReference type="Proteomes" id="UP000736335"/>
    </source>
</evidence>
<reference evidence="1" key="1">
    <citation type="journal article" date="2020" name="Nat. Commun.">
        <title>Large-scale genome sequencing of mycorrhizal fungi provides insights into the early evolution of symbiotic traits.</title>
        <authorList>
            <person name="Miyauchi S."/>
            <person name="Kiss E."/>
            <person name="Kuo A."/>
            <person name="Drula E."/>
            <person name="Kohler A."/>
            <person name="Sanchez-Garcia M."/>
            <person name="Morin E."/>
            <person name="Andreopoulos B."/>
            <person name="Barry K.W."/>
            <person name="Bonito G."/>
            <person name="Buee M."/>
            <person name="Carver A."/>
            <person name="Chen C."/>
            <person name="Cichocki N."/>
            <person name="Clum A."/>
            <person name="Culley D."/>
            <person name="Crous P.W."/>
            <person name="Fauchery L."/>
            <person name="Girlanda M."/>
            <person name="Hayes R.D."/>
            <person name="Keri Z."/>
            <person name="LaButti K."/>
            <person name="Lipzen A."/>
            <person name="Lombard V."/>
            <person name="Magnuson J."/>
            <person name="Maillard F."/>
            <person name="Murat C."/>
            <person name="Nolan M."/>
            <person name="Ohm R.A."/>
            <person name="Pangilinan J."/>
            <person name="Pereira M.F."/>
            <person name="Perotto S."/>
            <person name="Peter M."/>
            <person name="Pfister S."/>
            <person name="Riley R."/>
            <person name="Sitrit Y."/>
            <person name="Stielow J.B."/>
            <person name="Szollosi G."/>
            <person name="Zifcakova L."/>
            <person name="Stursova M."/>
            <person name="Spatafora J.W."/>
            <person name="Tedersoo L."/>
            <person name="Vaario L.M."/>
            <person name="Yamada A."/>
            <person name="Yan M."/>
            <person name="Wang P."/>
            <person name="Xu J."/>
            <person name="Bruns T."/>
            <person name="Baldrian P."/>
            <person name="Vilgalys R."/>
            <person name="Dunand C."/>
            <person name="Henrissat B."/>
            <person name="Grigoriev I.V."/>
            <person name="Hibbett D."/>
            <person name="Nagy L.G."/>
            <person name="Martin F.M."/>
        </authorList>
    </citation>
    <scope>NUCLEOTIDE SEQUENCE</scope>
    <source>
        <strain evidence="1">UH-Tt-Lm1</strain>
    </source>
</reference>
<dbReference type="Proteomes" id="UP000736335">
    <property type="component" value="Unassembled WGS sequence"/>
</dbReference>
<comment type="caution">
    <text evidence="1">The sequence shown here is derived from an EMBL/GenBank/DDBJ whole genome shotgun (WGS) entry which is preliminary data.</text>
</comment>
<dbReference type="GO" id="GO:0043139">
    <property type="term" value="F:5'-3' DNA helicase activity"/>
    <property type="evidence" value="ECO:0007669"/>
    <property type="project" value="TreeGrafter"/>
</dbReference>
<dbReference type="EMBL" id="WIUZ02000005">
    <property type="protein sequence ID" value="KAF9787501.1"/>
    <property type="molecule type" value="Genomic_DNA"/>
</dbReference>
<dbReference type="GO" id="GO:0016787">
    <property type="term" value="F:hydrolase activity"/>
    <property type="evidence" value="ECO:0007669"/>
    <property type="project" value="UniProtKB-KW"/>
</dbReference>
<dbReference type="InterPro" id="IPR050534">
    <property type="entry name" value="Coronavir_polyprotein_1ab"/>
</dbReference>
<organism evidence="1 2">
    <name type="scientific">Thelephora terrestris</name>
    <dbReference type="NCBI Taxonomy" id="56493"/>
    <lineage>
        <taxon>Eukaryota</taxon>
        <taxon>Fungi</taxon>
        <taxon>Dikarya</taxon>
        <taxon>Basidiomycota</taxon>
        <taxon>Agaricomycotina</taxon>
        <taxon>Agaricomycetes</taxon>
        <taxon>Thelephorales</taxon>
        <taxon>Thelephoraceae</taxon>
        <taxon>Thelephora</taxon>
    </lineage>
</organism>